<evidence type="ECO:0000313" key="1">
    <source>
        <dbReference type="EMBL" id="RWS21478.1"/>
    </source>
</evidence>
<sequence length="28" mass="3191">MLYNNFIYDLHITGQFYGSGIKLKGLAI</sequence>
<dbReference type="EMBL" id="NCKV01012062">
    <property type="protein sequence ID" value="RWS21478.1"/>
    <property type="molecule type" value="Genomic_DNA"/>
</dbReference>
<protein>
    <submittedName>
        <fullName evidence="1">Uncharacterized protein</fullName>
    </submittedName>
</protein>
<organism evidence="1 2">
    <name type="scientific">Leptotrombidium deliense</name>
    <dbReference type="NCBI Taxonomy" id="299467"/>
    <lineage>
        <taxon>Eukaryota</taxon>
        <taxon>Metazoa</taxon>
        <taxon>Ecdysozoa</taxon>
        <taxon>Arthropoda</taxon>
        <taxon>Chelicerata</taxon>
        <taxon>Arachnida</taxon>
        <taxon>Acari</taxon>
        <taxon>Acariformes</taxon>
        <taxon>Trombidiformes</taxon>
        <taxon>Prostigmata</taxon>
        <taxon>Anystina</taxon>
        <taxon>Parasitengona</taxon>
        <taxon>Trombiculoidea</taxon>
        <taxon>Trombiculidae</taxon>
        <taxon>Leptotrombidium</taxon>
    </lineage>
</organism>
<comment type="caution">
    <text evidence="1">The sequence shown here is derived from an EMBL/GenBank/DDBJ whole genome shotgun (WGS) entry which is preliminary data.</text>
</comment>
<reference evidence="1 2" key="1">
    <citation type="journal article" date="2018" name="Gigascience">
        <title>Genomes of trombidid mites reveal novel predicted allergens and laterally-transferred genes associated with secondary metabolism.</title>
        <authorList>
            <person name="Dong X."/>
            <person name="Chaisiri K."/>
            <person name="Xia D."/>
            <person name="Armstrong S.D."/>
            <person name="Fang Y."/>
            <person name="Donnelly M.J."/>
            <person name="Kadowaki T."/>
            <person name="McGarry J.W."/>
            <person name="Darby A.C."/>
            <person name="Makepeace B.L."/>
        </authorList>
    </citation>
    <scope>NUCLEOTIDE SEQUENCE [LARGE SCALE GENOMIC DNA]</scope>
    <source>
        <strain evidence="1">UoL-UT</strain>
    </source>
</reference>
<dbReference type="Proteomes" id="UP000288716">
    <property type="component" value="Unassembled WGS sequence"/>
</dbReference>
<proteinExistence type="predicted"/>
<evidence type="ECO:0000313" key="2">
    <source>
        <dbReference type="Proteomes" id="UP000288716"/>
    </source>
</evidence>
<accession>A0A443S1R3</accession>
<keyword evidence="2" id="KW-1185">Reference proteome</keyword>
<dbReference type="VEuPathDB" id="VectorBase:LDEU010562"/>
<name>A0A443S1R3_9ACAR</name>
<dbReference type="AlphaFoldDB" id="A0A443S1R3"/>
<gene>
    <name evidence="1" type="ORF">B4U80_03164</name>
</gene>